<gene>
    <name evidence="3" type="ORF">P2L57_23185</name>
</gene>
<dbReference type="PANTHER" id="PTHR12526">
    <property type="entry name" value="GLYCOSYLTRANSFERASE"/>
    <property type="match status" value="1"/>
</dbReference>
<evidence type="ECO:0000313" key="3">
    <source>
        <dbReference type="EMBL" id="MDF2258519.1"/>
    </source>
</evidence>
<comment type="caution">
    <text evidence="3">The sequence shown here is derived from an EMBL/GenBank/DDBJ whole genome shotgun (WGS) entry which is preliminary data.</text>
</comment>
<dbReference type="RefSeq" id="WP_275817624.1">
    <property type="nucleotide sequence ID" value="NZ_JARHTQ010000016.1"/>
</dbReference>
<dbReference type="EMBL" id="JARHTQ010000016">
    <property type="protein sequence ID" value="MDF2258519.1"/>
    <property type="molecule type" value="Genomic_DNA"/>
</dbReference>
<dbReference type="CDD" id="cd03801">
    <property type="entry name" value="GT4_PimA-like"/>
    <property type="match status" value="1"/>
</dbReference>
<feature type="region of interest" description="Disordered" evidence="2">
    <location>
        <begin position="19"/>
        <end position="44"/>
    </location>
</feature>
<sequence length="482" mass="52076">MQTFNQELTEALAKEHDVTLLTADPKTTRPHAGAKTLTIDPAGDSKRDALTKAAELDPRSYGLNDPQQEPYDLIIGHSRFSGPAAAALRENWYPDARVAHFLHTSPERLDEVKGQPEKGAAKAAVEREVMQKADLVVGVGPLLTEEAQRLSAQGGGRLPDSHELVPGTGIEELVQHSGPKERLNLLLMGRTDDPIKGVDDALRAVRQLRREGMDVHLTIRGANEETLAQVRGEAAALAGGAKAVTVLPRTDNKAELNNDIRNADAVIMPSRHEGFGLVATEGAGHGVPILVNEESGAARFLNDAKRVPPEIGRPCVVPEPPDPSMRPQAWADAIHRLKDELPQRQQNAVKLRETLKGYSWEHAARGLTDAAMRTTPATHQQHTTHHQRRNASVQAAYGELITEAPVAEGQEAQEAREEFEVSEDLVELLGEDRPSLRDRLANRAAAEPVTAQPVAAPPVIEGPALPPPLPQQGPGHTKGPSL</sequence>
<dbReference type="Pfam" id="PF20706">
    <property type="entry name" value="GT4-conflict"/>
    <property type="match status" value="1"/>
</dbReference>
<reference evidence="3 4" key="1">
    <citation type="submission" date="2023-03" db="EMBL/GenBank/DDBJ databases">
        <title>Draft genome sequence of type strain Streptomyces ferralitis JCM 14344.</title>
        <authorList>
            <person name="Klaysubun C."/>
            <person name="Duangmal K."/>
        </authorList>
    </citation>
    <scope>NUCLEOTIDE SEQUENCE [LARGE SCALE GENOMIC DNA]</scope>
    <source>
        <strain evidence="3 4">JCM 14344</strain>
    </source>
</reference>
<evidence type="ECO:0000313" key="4">
    <source>
        <dbReference type="Proteomes" id="UP001220022"/>
    </source>
</evidence>
<dbReference type="Gene3D" id="3.40.50.2000">
    <property type="entry name" value="Glycogen Phosphorylase B"/>
    <property type="match status" value="2"/>
</dbReference>
<protein>
    <recommendedName>
        <fullName evidence="1">D-inositol 3-phosphate glycosyltransferase</fullName>
    </recommendedName>
</protein>
<evidence type="ECO:0000256" key="2">
    <source>
        <dbReference type="SAM" id="MobiDB-lite"/>
    </source>
</evidence>
<accession>A0ABT5Z489</accession>
<evidence type="ECO:0000256" key="1">
    <source>
        <dbReference type="ARBA" id="ARBA00021292"/>
    </source>
</evidence>
<feature type="region of interest" description="Disordered" evidence="2">
    <location>
        <begin position="439"/>
        <end position="482"/>
    </location>
</feature>
<dbReference type="Proteomes" id="UP001220022">
    <property type="component" value="Unassembled WGS sequence"/>
</dbReference>
<organism evidence="3 4">
    <name type="scientific">Streptantibioticus ferralitis</name>
    <dbReference type="NCBI Taxonomy" id="236510"/>
    <lineage>
        <taxon>Bacteria</taxon>
        <taxon>Bacillati</taxon>
        <taxon>Actinomycetota</taxon>
        <taxon>Actinomycetes</taxon>
        <taxon>Kitasatosporales</taxon>
        <taxon>Streptomycetaceae</taxon>
        <taxon>Streptantibioticus</taxon>
    </lineage>
</organism>
<keyword evidence="4" id="KW-1185">Reference proteome</keyword>
<proteinExistence type="predicted"/>
<dbReference type="SUPFAM" id="SSF53756">
    <property type="entry name" value="UDP-Glycosyltransferase/glycogen phosphorylase"/>
    <property type="match status" value="1"/>
</dbReference>
<feature type="compositionally biased region" description="Low complexity" evidence="2">
    <location>
        <begin position="444"/>
        <end position="463"/>
    </location>
</feature>
<name>A0ABT5Z489_9ACTN</name>